<proteinExistence type="predicted"/>
<accession>A0A9D1WM18</accession>
<gene>
    <name evidence="2" type="ORF">IAA45_12960</name>
</gene>
<reference evidence="2" key="2">
    <citation type="submission" date="2021-04" db="EMBL/GenBank/DDBJ databases">
        <authorList>
            <person name="Gilroy R."/>
        </authorList>
    </citation>
    <scope>NUCLEOTIDE SEQUENCE</scope>
    <source>
        <strain evidence="2">ChiSjej1B19-8411</strain>
    </source>
</reference>
<evidence type="ECO:0000313" key="2">
    <source>
        <dbReference type="EMBL" id="HIX60602.1"/>
    </source>
</evidence>
<evidence type="ECO:0000313" key="3">
    <source>
        <dbReference type="Proteomes" id="UP000886817"/>
    </source>
</evidence>
<evidence type="ECO:0000256" key="1">
    <source>
        <dbReference type="SAM" id="SignalP"/>
    </source>
</evidence>
<evidence type="ECO:0008006" key="4">
    <source>
        <dbReference type="Google" id="ProtNLM"/>
    </source>
</evidence>
<comment type="caution">
    <text evidence="2">The sequence shown here is derived from an EMBL/GenBank/DDBJ whole genome shotgun (WGS) entry which is preliminary data.</text>
</comment>
<dbReference type="AlphaFoldDB" id="A0A9D1WM18"/>
<dbReference type="EMBL" id="DXEX01000276">
    <property type="protein sequence ID" value="HIX60602.1"/>
    <property type="molecule type" value="Genomic_DNA"/>
</dbReference>
<reference evidence="2" key="1">
    <citation type="journal article" date="2021" name="PeerJ">
        <title>Extensive microbial diversity within the chicken gut microbiome revealed by metagenomics and culture.</title>
        <authorList>
            <person name="Gilroy R."/>
            <person name="Ravi A."/>
            <person name="Getino M."/>
            <person name="Pursley I."/>
            <person name="Horton D.L."/>
            <person name="Alikhan N.F."/>
            <person name="Baker D."/>
            <person name="Gharbi K."/>
            <person name="Hall N."/>
            <person name="Watson M."/>
            <person name="Adriaenssens E.M."/>
            <person name="Foster-Nyarko E."/>
            <person name="Jarju S."/>
            <person name="Secka A."/>
            <person name="Antonio M."/>
            <person name="Oren A."/>
            <person name="Chaudhuri R.R."/>
            <person name="La Ragione R."/>
            <person name="Hildebrand F."/>
            <person name="Pallen M.J."/>
        </authorList>
    </citation>
    <scope>NUCLEOTIDE SEQUENCE</scope>
    <source>
        <strain evidence="2">ChiSjej1B19-8411</strain>
    </source>
</reference>
<dbReference type="Proteomes" id="UP000886817">
    <property type="component" value="Unassembled WGS sequence"/>
</dbReference>
<feature type="signal peptide" evidence="1">
    <location>
        <begin position="1"/>
        <end position="24"/>
    </location>
</feature>
<name>A0A9D1WM18_9FIRM</name>
<sequence>MRKSKGVVLMAVVLALTLCFSGCGVNTKSPEGVVKSLFEACVKGKVSKAMRCYGLEEDEDEVTKEDIEATIAYFKAHEADRIELQECDVIEEFDGYSYVYITYEFQMDKNKNYPAVSTYLTGQKDKKYYVLPSKDIDDELKEKTSEAYQKFMKSDAYKEYTKQYDAFMTKYPGYEEKVAGKLKK</sequence>
<keyword evidence="1" id="KW-0732">Signal</keyword>
<organism evidence="2 3">
    <name type="scientific">Candidatus Blautia gallistercoris</name>
    <dbReference type="NCBI Taxonomy" id="2838490"/>
    <lineage>
        <taxon>Bacteria</taxon>
        <taxon>Bacillati</taxon>
        <taxon>Bacillota</taxon>
        <taxon>Clostridia</taxon>
        <taxon>Lachnospirales</taxon>
        <taxon>Lachnospiraceae</taxon>
        <taxon>Blautia</taxon>
    </lineage>
</organism>
<protein>
    <recommendedName>
        <fullName evidence="4">Lipoprotein</fullName>
    </recommendedName>
</protein>
<feature type="chain" id="PRO_5038395417" description="Lipoprotein" evidence="1">
    <location>
        <begin position="25"/>
        <end position="184"/>
    </location>
</feature>